<evidence type="ECO:0000313" key="5">
    <source>
        <dbReference type="Proteomes" id="UP000528286"/>
    </source>
</evidence>
<evidence type="ECO:0000256" key="1">
    <source>
        <dbReference type="ARBA" id="ARBA00006484"/>
    </source>
</evidence>
<dbReference type="Proteomes" id="UP000528286">
    <property type="component" value="Unassembled WGS sequence"/>
</dbReference>
<accession>A0A7W6NMA8</accession>
<evidence type="ECO:0000259" key="3">
    <source>
        <dbReference type="SMART" id="SM00822"/>
    </source>
</evidence>
<sequence length="255" mass="26345">MKIEGHHFVVTGAASGLGAATAEHLLSRGAKVTLADRNADAGQALVGKLGDNARFAALDVSDDRGMETALAEAAVAFGPLRGAIACAGIAPSEKVLGRNGIHALESFERTLSVNVTGTFNLIRHAAKLMAENEPLEDGERGVLIATASVAAFEGQIGQAAYAASKAAVAGMILPVARELARSGIRAMAIAPGIFETPMMAGFPDHVQAALAQSVPFPQRLGRPAEYARLAAEIIENTMLNGSVIRLDGALRMAAR</sequence>
<dbReference type="RefSeq" id="WP_183367479.1">
    <property type="nucleotide sequence ID" value="NZ_JACIEZ010000008.1"/>
</dbReference>
<dbReference type="InterPro" id="IPR057326">
    <property type="entry name" value="KR_dom"/>
</dbReference>
<organism evidence="4 5">
    <name type="scientific">Gellertiella hungarica</name>
    <dbReference type="NCBI Taxonomy" id="1572859"/>
    <lineage>
        <taxon>Bacteria</taxon>
        <taxon>Pseudomonadati</taxon>
        <taxon>Pseudomonadota</taxon>
        <taxon>Alphaproteobacteria</taxon>
        <taxon>Hyphomicrobiales</taxon>
        <taxon>Rhizobiaceae</taxon>
        <taxon>Gellertiella</taxon>
    </lineage>
</organism>
<keyword evidence="5" id="KW-1185">Reference proteome</keyword>
<dbReference type="SUPFAM" id="SSF51735">
    <property type="entry name" value="NAD(P)-binding Rossmann-fold domains"/>
    <property type="match status" value="1"/>
</dbReference>
<keyword evidence="2" id="KW-0560">Oxidoreductase</keyword>
<dbReference type="PANTHER" id="PTHR43658:SF8">
    <property type="entry name" value="17-BETA-HYDROXYSTEROID DEHYDROGENASE 14-RELATED"/>
    <property type="match status" value="1"/>
</dbReference>
<dbReference type="Pfam" id="PF00106">
    <property type="entry name" value="adh_short"/>
    <property type="match status" value="1"/>
</dbReference>
<dbReference type="EMBL" id="JACIEZ010000008">
    <property type="protein sequence ID" value="MBB4066187.1"/>
    <property type="molecule type" value="Genomic_DNA"/>
</dbReference>
<dbReference type="SMART" id="SM00822">
    <property type="entry name" value="PKS_KR"/>
    <property type="match status" value="1"/>
</dbReference>
<dbReference type="FunFam" id="3.40.50.720:FF:000215">
    <property type="entry name" value="3-hydroxyacyl-CoA dehydrogenase type-2"/>
    <property type="match status" value="1"/>
</dbReference>
<comment type="similarity">
    <text evidence="1">Belongs to the short-chain dehydrogenases/reductases (SDR) family.</text>
</comment>
<dbReference type="InterPro" id="IPR020904">
    <property type="entry name" value="Sc_DH/Rdtase_CS"/>
</dbReference>
<comment type="caution">
    <text evidence="4">The sequence shown here is derived from an EMBL/GenBank/DDBJ whole genome shotgun (WGS) entry which is preliminary data.</text>
</comment>
<gene>
    <name evidence="4" type="ORF">GGR23_003402</name>
</gene>
<dbReference type="InterPro" id="IPR036291">
    <property type="entry name" value="NAD(P)-bd_dom_sf"/>
</dbReference>
<reference evidence="4 5" key="1">
    <citation type="submission" date="2020-08" db="EMBL/GenBank/DDBJ databases">
        <title>Genomic Encyclopedia of Type Strains, Phase IV (KMG-IV): sequencing the most valuable type-strain genomes for metagenomic binning, comparative biology and taxonomic classification.</title>
        <authorList>
            <person name="Goeker M."/>
        </authorList>
    </citation>
    <scope>NUCLEOTIDE SEQUENCE [LARGE SCALE GENOMIC DNA]</scope>
    <source>
        <strain evidence="4 5">DSM 29853</strain>
    </source>
</reference>
<proteinExistence type="inferred from homology"/>
<evidence type="ECO:0000256" key="2">
    <source>
        <dbReference type="ARBA" id="ARBA00023002"/>
    </source>
</evidence>
<dbReference type="Gene3D" id="3.40.50.720">
    <property type="entry name" value="NAD(P)-binding Rossmann-like Domain"/>
    <property type="match status" value="1"/>
</dbReference>
<dbReference type="GO" id="GO:0016491">
    <property type="term" value="F:oxidoreductase activity"/>
    <property type="evidence" value="ECO:0007669"/>
    <property type="project" value="UniProtKB-KW"/>
</dbReference>
<dbReference type="InterPro" id="IPR002347">
    <property type="entry name" value="SDR_fam"/>
</dbReference>
<name>A0A7W6NMA8_9HYPH</name>
<dbReference type="PANTHER" id="PTHR43658">
    <property type="entry name" value="SHORT-CHAIN DEHYDROGENASE/REDUCTASE"/>
    <property type="match status" value="1"/>
</dbReference>
<dbReference type="AlphaFoldDB" id="A0A7W6NMA8"/>
<evidence type="ECO:0000313" key="4">
    <source>
        <dbReference type="EMBL" id="MBB4066187.1"/>
    </source>
</evidence>
<protein>
    <submittedName>
        <fullName evidence="4">NAD(P)-dependent dehydrogenase (Short-subunit alcohol dehydrogenase family)</fullName>
    </submittedName>
</protein>
<dbReference type="PRINTS" id="PR00081">
    <property type="entry name" value="GDHRDH"/>
</dbReference>
<dbReference type="PROSITE" id="PS00061">
    <property type="entry name" value="ADH_SHORT"/>
    <property type="match status" value="1"/>
</dbReference>
<feature type="domain" description="Ketoreductase" evidence="3">
    <location>
        <begin position="6"/>
        <end position="192"/>
    </location>
</feature>